<comment type="caution">
    <text evidence="9">The sequence shown here is derived from an EMBL/GenBank/DDBJ whole genome shotgun (WGS) entry which is preliminary data.</text>
</comment>
<gene>
    <name evidence="9" type="ORF">KDK95_30345</name>
</gene>
<dbReference type="EMBL" id="JAGSOH010000145">
    <property type="protein sequence ID" value="MBR7830641.1"/>
    <property type="molecule type" value="Genomic_DNA"/>
</dbReference>
<organism evidence="9 10">
    <name type="scientific">Actinospica acidithermotolerans</name>
    <dbReference type="NCBI Taxonomy" id="2828514"/>
    <lineage>
        <taxon>Bacteria</taxon>
        <taxon>Bacillati</taxon>
        <taxon>Actinomycetota</taxon>
        <taxon>Actinomycetes</taxon>
        <taxon>Catenulisporales</taxon>
        <taxon>Actinospicaceae</taxon>
        <taxon>Actinospica</taxon>
    </lineage>
</organism>
<evidence type="ECO:0000256" key="5">
    <source>
        <dbReference type="ARBA" id="ARBA00023136"/>
    </source>
</evidence>
<feature type="region of interest" description="Disordered" evidence="6">
    <location>
        <begin position="152"/>
        <end position="176"/>
    </location>
</feature>
<feature type="transmembrane region" description="Helical" evidence="7">
    <location>
        <begin position="81"/>
        <end position="102"/>
    </location>
</feature>
<keyword evidence="10" id="KW-1185">Reference proteome</keyword>
<dbReference type="GO" id="GO:0005886">
    <property type="term" value="C:plasma membrane"/>
    <property type="evidence" value="ECO:0007669"/>
    <property type="project" value="TreeGrafter"/>
</dbReference>
<dbReference type="PANTHER" id="PTHR38459:SF1">
    <property type="entry name" value="PROPHAGE BACTOPRENOL-LINKED GLUCOSE TRANSLOCASE HOMOLOG"/>
    <property type="match status" value="1"/>
</dbReference>
<feature type="transmembrane region" description="Helical" evidence="7">
    <location>
        <begin position="12"/>
        <end position="36"/>
    </location>
</feature>
<evidence type="ECO:0000313" key="9">
    <source>
        <dbReference type="EMBL" id="MBR7830641.1"/>
    </source>
</evidence>
<dbReference type="Pfam" id="PF04138">
    <property type="entry name" value="GtrA_DPMS_TM"/>
    <property type="match status" value="1"/>
</dbReference>
<feature type="transmembrane region" description="Helical" evidence="7">
    <location>
        <begin position="114"/>
        <end position="133"/>
    </location>
</feature>
<comment type="subcellular location">
    <subcellularLocation>
        <location evidence="1">Membrane</location>
        <topology evidence="1">Multi-pass membrane protein</topology>
    </subcellularLocation>
</comment>
<dbReference type="InterPro" id="IPR007267">
    <property type="entry name" value="GtrA_DPMS_TM"/>
</dbReference>
<evidence type="ECO:0000256" key="1">
    <source>
        <dbReference type="ARBA" id="ARBA00004141"/>
    </source>
</evidence>
<keyword evidence="3 7" id="KW-0812">Transmembrane</keyword>
<dbReference type="AlphaFoldDB" id="A0A941EFR9"/>
<keyword evidence="5 7" id="KW-0472">Membrane</keyword>
<dbReference type="RefSeq" id="WP_212521765.1">
    <property type="nucleotide sequence ID" value="NZ_JAGSOH010000145.1"/>
</dbReference>
<evidence type="ECO:0000259" key="8">
    <source>
        <dbReference type="Pfam" id="PF04138"/>
    </source>
</evidence>
<dbReference type="Proteomes" id="UP000676325">
    <property type="component" value="Unassembled WGS sequence"/>
</dbReference>
<evidence type="ECO:0000256" key="3">
    <source>
        <dbReference type="ARBA" id="ARBA00022692"/>
    </source>
</evidence>
<accession>A0A941EFR9</accession>
<dbReference type="InterPro" id="IPR051401">
    <property type="entry name" value="GtrA_CellWall_Glycosyl"/>
</dbReference>
<sequence length="176" mass="18205">MDGTGWATRERLLEIVRFCAVGLGTFLLDEGALILLHGPARLPLAVATALAYTLAALLNFVLSRQWVFEQASNGARPRTALVRYVIVVVIGLLITAALVPALQAIGVDYRIGKVLVSGLVGIANYFAFPMWVFRGSGEDAEPVAAADGSAGAVAPATVPGEPPAVLGEPAEATGAP</sequence>
<feature type="domain" description="GtrA/DPMS transmembrane" evidence="8">
    <location>
        <begin position="17"/>
        <end position="133"/>
    </location>
</feature>
<proteinExistence type="inferred from homology"/>
<name>A0A941EFR9_9ACTN</name>
<evidence type="ECO:0000313" key="10">
    <source>
        <dbReference type="Proteomes" id="UP000676325"/>
    </source>
</evidence>
<keyword evidence="4 7" id="KW-1133">Transmembrane helix</keyword>
<reference evidence="9" key="1">
    <citation type="submission" date="2021-04" db="EMBL/GenBank/DDBJ databases">
        <title>Genome based classification of Actinospica acidithermotolerans sp. nov., an actinobacterium isolated from an Indonesian hot spring.</title>
        <authorList>
            <person name="Kusuma A.B."/>
            <person name="Putra K.E."/>
            <person name="Nafisah S."/>
            <person name="Loh J."/>
            <person name="Nouioui I."/>
            <person name="Goodfellow M."/>
        </authorList>
    </citation>
    <scope>NUCLEOTIDE SEQUENCE</scope>
    <source>
        <strain evidence="9">MGRD01-02</strain>
    </source>
</reference>
<evidence type="ECO:0000256" key="6">
    <source>
        <dbReference type="SAM" id="MobiDB-lite"/>
    </source>
</evidence>
<evidence type="ECO:0000256" key="7">
    <source>
        <dbReference type="SAM" id="Phobius"/>
    </source>
</evidence>
<evidence type="ECO:0000256" key="2">
    <source>
        <dbReference type="ARBA" id="ARBA00009399"/>
    </source>
</evidence>
<evidence type="ECO:0000256" key="4">
    <source>
        <dbReference type="ARBA" id="ARBA00022989"/>
    </source>
</evidence>
<feature type="transmembrane region" description="Helical" evidence="7">
    <location>
        <begin position="42"/>
        <end position="61"/>
    </location>
</feature>
<protein>
    <submittedName>
        <fullName evidence="9">GtrA family protein</fullName>
    </submittedName>
</protein>
<dbReference type="PANTHER" id="PTHR38459">
    <property type="entry name" value="PROPHAGE BACTOPRENOL-LINKED GLUCOSE TRANSLOCASE HOMOLOG"/>
    <property type="match status" value="1"/>
</dbReference>
<dbReference type="GO" id="GO:0000271">
    <property type="term" value="P:polysaccharide biosynthetic process"/>
    <property type="evidence" value="ECO:0007669"/>
    <property type="project" value="InterPro"/>
</dbReference>
<comment type="similarity">
    <text evidence="2">Belongs to the GtrA family.</text>
</comment>